<feature type="region of interest" description="Disordered" evidence="1">
    <location>
        <begin position="195"/>
        <end position="221"/>
    </location>
</feature>
<protein>
    <recommendedName>
        <fullName evidence="3">Outer membrane protein beta-barrel domain-containing protein</fullName>
    </recommendedName>
</protein>
<proteinExistence type="predicted"/>
<dbReference type="AlphaFoldDB" id="A0A645A808"/>
<accession>A0A645A808</accession>
<evidence type="ECO:0000256" key="1">
    <source>
        <dbReference type="SAM" id="MobiDB-lite"/>
    </source>
</evidence>
<evidence type="ECO:0000313" key="2">
    <source>
        <dbReference type="EMBL" id="MPM49056.1"/>
    </source>
</evidence>
<feature type="compositionally biased region" description="Polar residues" evidence="1">
    <location>
        <begin position="201"/>
        <end position="211"/>
    </location>
</feature>
<feature type="compositionally biased region" description="Basic and acidic residues" evidence="1">
    <location>
        <begin position="212"/>
        <end position="221"/>
    </location>
</feature>
<evidence type="ECO:0008006" key="3">
    <source>
        <dbReference type="Google" id="ProtNLM"/>
    </source>
</evidence>
<reference evidence="2" key="1">
    <citation type="submission" date="2019-08" db="EMBL/GenBank/DDBJ databases">
        <authorList>
            <person name="Kucharzyk K."/>
            <person name="Murdoch R.W."/>
            <person name="Higgins S."/>
            <person name="Loffler F."/>
        </authorList>
    </citation>
    <scope>NUCLEOTIDE SEQUENCE</scope>
</reference>
<organism evidence="2">
    <name type="scientific">bioreactor metagenome</name>
    <dbReference type="NCBI Taxonomy" id="1076179"/>
    <lineage>
        <taxon>unclassified sequences</taxon>
        <taxon>metagenomes</taxon>
        <taxon>ecological metagenomes</taxon>
    </lineage>
</organism>
<name>A0A645A808_9ZZZZ</name>
<dbReference type="EMBL" id="VSSQ01012363">
    <property type="protein sequence ID" value="MPM49056.1"/>
    <property type="molecule type" value="Genomic_DNA"/>
</dbReference>
<comment type="caution">
    <text evidence="2">The sequence shown here is derived from an EMBL/GenBank/DDBJ whole genome shotgun (WGS) entry which is preliminary data.</text>
</comment>
<gene>
    <name evidence="2" type="ORF">SDC9_95784</name>
</gene>
<sequence>MKHRFLFFLVVFFCSSVYAQEYRWKVGLDYFFDNTEYGKSSFTDSETMNGIWLNPMGSIGWGEKHSIRAGVNLLKIPGMDKIVDKVEVSLCYQYKSPAMLFRAGSFPRSEVLGNYNNFFFKDSVNHFVPLMQGVFWQIGSNRNFLNLWFDRTGYATRTRHEHFFVGLSGKISNGLLFADFQSYMFHYSNTKPATPGEGVSENLQLQATTGLDTKERTGLKD</sequence>